<reference evidence="5" key="2">
    <citation type="submission" date="2012-11" db="EMBL/GenBank/DDBJ databases">
        <authorList>
            <person name="Kuo A."/>
            <person name="Curtis B.A."/>
            <person name="Tanifuji G."/>
            <person name="Burki F."/>
            <person name="Gruber A."/>
            <person name="Irimia M."/>
            <person name="Maruyama S."/>
            <person name="Arias M.C."/>
            <person name="Ball S.G."/>
            <person name="Gile G.H."/>
            <person name="Hirakawa Y."/>
            <person name="Hopkins J.F."/>
            <person name="Rensing S.A."/>
            <person name="Schmutz J."/>
            <person name="Symeonidi A."/>
            <person name="Elias M."/>
            <person name="Eveleigh R.J."/>
            <person name="Herman E.K."/>
            <person name="Klute M.J."/>
            <person name="Nakayama T."/>
            <person name="Obornik M."/>
            <person name="Reyes-Prieto A."/>
            <person name="Armbrust E.V."/>
            <person name="Aves S.J."/>
            <person name="Beiko R.G."/>
            <person name="Coutinho P."/>
            <person name="Dacks J.B."/>
            <person name="Durnford D.G."/>
            <person name="Fast N.M."/>
            <person name="Green B.R."/>
            <person name="Grisdale C."/>
            <person name="Hempe F."/>
            <person name="Henrissat B."/>
            <person name="Hoppner M.P."/>
            <person name="Ishida K.-I."/>
            <person name="Kim E."/>
            <person name="Koreny L."/>
            <person name="Kroth P.G."/>
            <person name="Liu Y."/>
            <person name="Malik S.-B."/>
            <person name="Maier U.G."/>
            <person name="McRose D."/>
            <person name="Mock T."/>
            <person name="Neilson J.A."/>
            <person name="Onodera N.T."/>
            <person name="Poole A.M."/>
            <person name="Pritham E.J."/>
            <person name="Richards T.A."/>
            <person name="Rocap G."/>
            <person name="Roy S.W."/>
            <person name="Sarai C."/>
            <person name="Schaack S."/>
            <person name="Shirato S."/>
            <person name="Slamovits C.H."/>
            <person name="Spencer D.F."/>
            <person name="Suzuki S."/>
            <person name="Worden A.Z."/>
            <person name="Zauner S."/>
            <person name="Barry K."/>
            <person name="Bell C."/>
            <person name="Bharti A.K."/>
            <person name="Crow J.A."/>
            <person name="Grimwood J."/>
            <person name="Kramer R."/>
            <person name="Lindquist E."/>
            <person name="Lucas S."/>
            <person name="Salamov A."/>
            <person name="McFadden G.I."/>
            <person name="Lane C.E."/>
            <person name="Keeling P.J."/>
            <person name="Gray M.W."/>
            <person name="Grigoriev I.V."/>
            <person name="Archibald J.M."/>
        </authorList>
    </citation>
    <scope>NUCLEOTIDE SEQUENCE</scope>
    <source>
        <strain evidence="5">CCMP2712</strain>
    </source>
</reference>
<feature type="coiled-coil region" evidence="1">
    <location>
        <begin position="140"/>
        <end position="167"/>
    </location>
</feature>
<keyword evidence="2" id="KW-0732">Signal</keyword>
<reference evidence="4" key="3">
    <citation type="submission" date="2016-03" db="UniProtKB">
        <authorList>
            <consortium name="EnsemblProtists"/>
        </authorList>
    </citation>
    <scope>IDENTIFICATION</scope>
</reference>
<evidence type="ECO:0000313" key="4">
    <source>
        <dbReference type="EnsemblProtists" id="EKX49722"/>
    </source>
</evidence>
<protein>
    <submittedName>
        <fullName evidence="3 4">Uncharacterized protein</fullName>
    </submittedName>
</protein>
<dbReference type="GeneID" id="17306351"/>
<reference evidence="3 5" key="1">
    <citation type="journal article" date="2012" name="Nature">
        <title>Algal genomes reveal evolutionary mosaicism and the fate of nucleomorphs.</title>
        <authorList>
            <consortium name="DOE Joint Genome Institute"/>
            <person name="Curtis B.A."/>
            <person name="Tanifuji G."/>
            <person name="Burki F."/>
            <person name="Gruber A."/>
            <person name="Irimia M."/>
            <person name="Maruyama S."/>
            <person name="Arias M.C."/>
            <person name="Ball S.G."/>
            <person name="Gile G.H."/>
            <person name="Hirakawa Y."/>
            <person name="Hopkins J.F."/>
            <person name="Kuo A."/>
            <person name="Rensing S.A."/>
            <person name="Schmutz J."/>
            <person name="Symeonidi A."/>
            <person name="Elias M."/>
            <person name="Eveleigh R.J."/>
            <person name="Herman E.K."/>
            <person name="Klute M.J."/>
            <person name="Nakayama T."/>
            <person name="Obornik M."/>
            <person name="Reyes-Prieto A."/>
            <person name="Armbrust E.V."/>
            <person name="Aves S.J."/>
            <person name="Beiko R.G."/>
            <person name="Coutinho P."/>
            <person name="Dacks J.B."/>
            <person name="Durnford D.G."/>
            <person name="Fast N.M."/>
            <person name="Green B.R."/>
            <person name="Grisdale C.J."/>
            <person name="Hempel F."/>
            <person name="Henrissat B."/>
            <person name="Hoppner M.P."/>
            <person name="Ishida K."/>
            <person name="Kim E."/>
            <person name="Koreny L."/>
            <person name="Kroth P.G."/>
            <person name="Liu Y."/>
            <person name="Malik S.B."/>
            <person name="Maier U.G."/>
            <person name="McRose D."/>
            <person name="Mock T."/>
            <person name="Neilson J.A."/>
            <person name="Onodera N.T."/>
            <person name="Poole A.M."/>
            <person name="Pritham E.J."/>
            <person name="Richards T.A."/>
            <person name="Rocap G."/>
            <person name="Roy S.W."/>
            <person name="Sarai C."/>
            <person name="Schaack S."/>
            <person name="Shirato S."/>
            <person name="Slamovits C.H."/>
            <person name="Spencer D.F."/>
            <person name="Suzuki S."/>
            <person name="Worden A.Z."/>
            <person name="Zauner S."/>
            <person name="Barry K."/>
            <person name="Bell C."/>
            <person name="Bharti A.K."/>
            <person name="Crow J.A."/>
            <person name="Grimwood J."/>
            <person name="Kramer R."/>
            <person name="Lindquist E."/>
            <person name="Lucas S."/>
            <person name="Salamov A."/>
            <person name="McFadden G.I."/>
            <person name="Lane C.E."/>
            <person name="Keeling P.J."/>
            <person name="Gray M.W."/>
            <person name="Grigoriev I.V."/>
            <person name="Archibald J.M."/>
        </authorList>
    </citation>
    <scope>NUCLEOTIDE SEQUENCE</scope>
    <source>
        <strain evidence="3 5">CCMP2712</strain>
    </source>
</reference>
<keyword evidence="5" id="KW-1185">Reference proteome</keyword>
<dbReference type="PaxDb" id="55529-EKX49722"/>
<dbReference type="HOGENOM" id="CLU_1368510_0_0_1"/>
<keyword evidence="1" id="KW-0175">Coiled coil</keyword>
<name>L1JMP6_GUITC</name>
<evidence type="ECO:0000256" key="1">
    <source>
        <dbReference type="SAM" id="Coils"/>
    </source>
</evidence>
<sequence>MFSRIFGVFVVALCCSDVATAFQSSSSAVIPGLRSTNARICTERLTSLRMSANGDKSDEMMKSVLRSLEDVKGREGFRGKDADKAIREVKEVAGDDSQSRRFLGSRRLAKAVEEQELSFKSMINGLKSVMGREGFRGADAEKAIHDLEEAENKAIAEEQDEKKLLGSRRLYKFTRAATKTVMRPVSRKNHPGEKYFPGRR</sequence>
<gene>
    <name evidence="3" type="ORF">GUITHDRAFT_104685</name>
</gene>
<evidence type="ECO:0000256" key="2">
    <source>
        <dbReference type="SAM" id="SignalP"/>
    </source>
</evidence>
<dbReference type="KEGG" id="gtt:GUITHDRAFT_104685"/>
<evidence type="ECO:0000313" key="3">
    <source>
        <dbReference type="EMBL" id="EKX49722.1"/>
    </source>
</evidence>
<dbReference type="EMBL" id="JH992981">
    <property type="protein sequence ID" value="EKX49722.1"/>
    <property type="molecule type" value="Genomic_DNA"/>
</dbReference>
<proteinExistence type="predicted"/>
<organism evidence="3">
    <name type="scientific">Guillardia theta (strain CCMP2712)</name>
    <name type="common">Cryptophyte</name>
    <dbReference type="NCBI Taxonomy" id="905079"/>
    <lineage>
        <taxon>Eukaryota</taxon>
        <taxon>Cryptophyceae</taxon>
        <taxon>Pyrenomonadales</taxon>
        <taxon>Geminigeraceae</taxon>
        <taxon>Guillardia</taxon>
    </lineage>
</organism>
<dbReference type="AlphaFoldDB" id="L1JMP6"/>
<accession>L1JMP6</accession>
<feature type="signal peptide" evidence="2">
    <location>
        <begin position="1"/>
        <end position="21"/>
    </location>
</feature>
<feature type="chain" id="PRO_5008771659" evidence="2">
    <location>
        <begin position="22"/>
        <end position="200"/>
    </location>
</feature>
<evidence type="ECO:0000313" key="5">
    <source>
        <dbReference type="Proteomes" id="UP000011087"/>
    </source>
</evidence>
<dbReference type="Proteomes" id="UP000011087">
    <property type="component" value="Unassembled WGS sequence"/>
</dbReference>
<dbReference type="EnsemblProtists" id="EKX49722">
    <property type="protein sequence ID" value="EKX49722"/>
    <property type="gene ID" value="GUITHDRAFT_104685"/>
</dbReference>
<dbReference type="RefSeq" id="XP_005836702.1">
    <property type="nucleotide sequence ID" value="XM_005836645.1"/>
</dbReference>